<reference evidence="2" key="1">
    <citation type="journal article" date="2019" name="Int. J. Syst. Evol. Microbiol.">
        <title>The Global Catalogue of Microorganisms (GCM) 10K type strain sequencing project: providing services to taxonomists for standard genome sequencing and annotation.</title>
        <authorList>
            <consortium name="The Broad Institute Genomics Platform"/>
            <consortium name="The Broad Institute Genome Sequencing Center for Infectious Disease"/>
            <person name="Wu L."/>
            <person name="Ma J."/>
        </authorList>
    </citation>
    <scope>NUCLEOTIDE SEQUENCE [LARGE SCALE GENOMIC DNA]</scope>
    <source>
        <strain evidence="2">JCM 12393</strain>
    </source>
</reference>
<keyword evidence="2" id="KW-1185">Reference proteome</keyword>
<dbReference type="RefSeq" id="WP_344337495.1">
    <property type="nucleotide sequence ID" value="NZ_BAAAKJ010000214.1"/>
</dbReference>
<proteinExistence type="predicted"/>
<sequence>MGKPNNVFRWVREVEWDMSRREAAEFLVSESIKGGELVYLVARTIATWEDGTTAWPRAKYRRLLERVTGRDATELGFTPPPSRCGTTVPVAADPTRGGDEDMRRRSVLLGVGTVVLTAAVPQCAGGGDYLDTGPALGRDHVQALREAELALYAQDRDHGSADLAEQAATALDTARAWLAHGRYSADVGRQLHTATGMLSVVAGWIALDAGRTKDARSLYTEALASARHADDPGLEAHAFACLSLLAHTTGRPREAVGTAQVAQRAAADLGSPRWLALLAMREARGWALQGDRVLTEQALVRAYDLYAKGPRETDPDWLGFFVPAELAGLESLCRADLGQYDRACAGAEQAVMLFAGGNARNAALYTADLALHQASRERPDLDAAVEAGHRTLAYLQNVHSERLALALQSVAESLEVYRAVPEVAEYLDTYRTAVPAV</sequence>
<gene>
    <name evidence="1" type="ORF">GCM10009639_38450</name>
</gene>
<dbReference type="EMBL" id="BAAAKJ010000214">
    <property type="protein sequence ID" value="GAA1399157.1"/>
    <property type="molecule type" value="Genomic_DNA"/>
</dbReference>
<name>A0ABN1Y691_9ACTN</name>
<comment type="caution">
    <text evidence="1">The sequence shown here is derived from an EMBL/GenBank/DDBJ whole genome shotgun (WGS) entry which is preliminary data.</text>
</comment>
<evidence type="ECO:0000313" key="1">
    <source>
        <dbReference type="EMBL" id="GAA1399157.1"/>
    </source>
</evidence>
<protein>
    <recommendedName>
        <fullName evidence="3">Transcriptional regulator</fullName>
    </recommendedName>
</protein>
<evidence type="ECO:0000313" key="2">
    <source>
        <dbReference type="Proteomes" id="UP001499863"/>
    </source>
</evidence>
<organism evidence="1 2">
    <name type="scientific">Kitasatospora putterlickiae</name>
    <dbReference type="NCBI Taxonomy" id="221725"/>
    <lineage>
        <taxon>Bacteria</taxon>
        <taxon>Bacillati</taxon>
        <taxon>Actinomycetota</taxon>
        <taxon>Actinomycetes</taxon>
        <taxon>Kitasatosporales</taxon>
        <taxon>Streptomycetaceae</taxon>
        <taxon>Kitasatospora</taxon>
    </lineage>
</organism>
<dbReference type="SUPFAM" id="SSF48452">
    <property type="entry name" value="TPR-like"/>
    <property type="match status" value="1"/>
</dbReference>
<dbReference type="Proteomes" id="UP001499863">
    <property type="component" value="Unassembled WGS sequence"/>
</dbReference>
<evidence type="ECO:0008006" key="3">
    <source>
        <dbReference type="Google" id="ProtNLM"/>
    </source>
</evidence>
<accession>A0ABN1Y691</accession>
<dbReference type="InterPro" id="IPR011990">
    <property type="entry name" value="TPR-like_helical_dom_sf"/>
</dbReference>
<dbReference type="Gene3D" id="1.25.40.10">
    <property type="entry name" value="Tetratricopeptide repeat domain"/>
    <property type="match status" value="1"/>
</dbReference>